<gene>
    <name evidence="1" type="ORF">SFOMI_0869</name>
</gene>
<evidence type="ECO:0000313" key="2">
    <source>
        <dbReference type="Proteomes" id="UP000221538"/>
    </source>
</evidence>
<sequence>MPKFGKKTAGRFEKLRIEYVPEFDDLRLEPEAAMLTMTIGARRLRKLSAAFTEVEIGGGDFGIDTSDDRKSDPWMFWWMPDYNYHYGKRL</sequence>
<dbReference type="EMBL" id="BEWI01000030">
    <property type="protein sequence ID" value="GAY20345.1"/>
    <property type="molecule type" value="Genomic_DNA"/>
</dbReference>
<comment type="caution">
    <text evidence="1">The sequence shown here is derived from an EMBL/GenBank/DDBJ whole genome shotgun (WGS) entry which is preliminary data.</text>
</comment>
<dbReference type="AlphaFoldDB" id="A0A292ZC40"/>
<protein>
    <submittedName>
        <fullName evidence="1">Uncharacterized protein</fullName>
    </submittedName>
</protein>
<name>A0A292ZC40_SPHSA</name>
<evidence type="ECO:0000313" key="1">
    <source>
        <dbReference type="EMBL" id="GAY20345.1"/>
    </source>
</evidence>
<proteinExistence type="predicted"/>
<reference evidence="1 2" key="1">
    <citation type="journal article" date="2013" name="Biodegradation">
        <title>Occurrence of 4-tert-butylphenol (4-t-BP) biodegradation in an aquatic sample caused by the presence of Spirodela polyrrhiza and isolation of a 4-t-BP-utilizing bacterium.</title>
        <authorList>
            <person name="Ogata Y."/>
            <person name="Toyama T."/>
            <person name="Yu N."/>
            <person name="Wang X."/>
            <person name="Sei K."/>
            <person name="Ike M."/>
        </authorList>
    </citation>
    <scope>NUCLEOTIDE SEQUENCE [LARGE SCALE GENOMIC DNA]</scope>
    <source>
        <strain evidence="1 2">OMI</strain>
    </source>
</reference>
<dbReference type="Proteomes" id="UP000221538">
    <property type="component" value="Unassembled WGS sequence"/>
</dbReference>
<organism evidence="1 2">
    <name type="scientific">Sphingobium fuliginis (strain ATCC 27551)</name>
    <dbReference type="NCBI Taxonomy" id="336203"/>
    <lineage>
        <taxon>Bacteria</taxon>
        <taxon>Pseudomonadati</taxon>
        <taxon>Pseudomonadota</taxon>
        <taxon>Alphaproteobacteria</taxon>
        <taxon>Sphingomonadales</taxon>
        <taxon>Sphingomonadaceae</taxon>
        <taxon>Sphingobium</taxon>
    </lineage>
</organism>
<accession>A0A292ZC40</accession>
<reference evidence="1 2" key="2">
    <citation type="journal article" date="2013" name="Environ. Sci. Technol.">
        <title>The 4-tert-butylphenol-utilizing bacterium Sphingobium fuliginis OMI can degrade bisphenols via phenolic ring hydroxylation and meta-cleavage pathway.</title>
        <authorList>
            <person name="Ogata Y."/>
            <person name="Goda S."/>
            <person name="Toyama T."/>
            <person name="Sei K."/>
            <person name="Ike M."/>
        </authorList>
    </citation>
    <scope>NUCLEOTIDE SEQUENCE [LARGE SCALE GENOMIC DNA]</scope>
    <source>
        <strain evidence="1 2">OMI</strain>
    </source>
</reference>